<accession>B8I040</accession>
<keyword evidence="4 6" id="KW-1133">Transmembrane helix</keyword>
<dbReference type="InterPro" id="IPR051611">
    <property type="entry name" value="ECF_transporter_component"/>
</dbReference>
<feature type="transmembrane region" description="Helical" evidence="6">
    <location>
        <begin position="116"/>
        <end position="138"/>
    </location>
</feature>
<dbReference type="AlphaFoldDB" id="B8I040"/>
<dbReference type="PANTHER" id="PTHR34857:SF2">
    <property type="entry name" value="SLL0384 PROTEIN"/>
    <property type="match status" value="1"/>
</dbReference>
<evidence type="ECO:0000256" key="5">
    <source>
        <dbReference type="ARBA" id="ARBA00023136"/>
    </source>
</evidence>
<comment type="subcellular location">
    <subcellularLocation>
        <location evidence="1">Cell membrane</location>
        <topology evidence="1">Multi-pass membrane protein</topology>
    </subcellularLocation>
</comment>
<evidence type="ECO:0000313" key="7">
    <source>
        <dbReference type="EMBL" id="ACL75540.1"/>
    </source>
</evidence>
<dbReference type="InterPro" id="IPR003339">
    <property type="entry name" value="ABC/ECF_trnsptr_transmembrane"/>
</dbReference>
<evidence type="ECO:0000256" key="6">
    <source>
        <dbReference type="SAM" id="Phobius"/>
    </source>
</evidence>
<reference evidence="7 8" key="1">
    <citation type="submission" date="2009-01" db="EMBL/GenBank/DDBJ databases">
        <title>Complete sequence of Clostridium cellulolyticum H10.</title>
        <authorList>
            <consortium name="US DOE Joint Genome Institute"/>
            <person name="Lucas S."/>
            <person name="Copeland A."/>
            <person name="Lapidus A."/>
            <person name="Glavina del Rio T."/>
            <person name="Dalin E."/>
            <person name="Tice H."/>
            <person name="Bruce D."/>
            <person name="Goodwin L."/>
            <person name="Pitluck S."/>
            <person name="Chertkov O."/>
            <person name="Saunders E."/>
            <person name="Brettin T."/>
            <person name="Detter J.C."/>
            <person name="Han C."/>
            <person name="Larimer F."/>
            <person name="Land M."/>
            <person name="Hauser L."/>
            <person name="Kyrpides N."/>
            <person name="Ivanova N."/>
            <person name="Zhou J."/>
            <person name="Richardson P."/>
        </authorList>
    </citation>
    <scope>NUCLEOTIDE SEQUENCE [LARGE SCALE GENOMIC DNA]</scope>
    <source>
        <strain evidence="8">ATCC 35319 / DSM 5812 / JCM 6584 / H10</strain>
    </source>
</reference>
<dbReference type="Proteomes" id="UP000001349">
    <property type="component" value="Chromosome"/>
</dbReference>
<evidence type="ECO:0000256" key="4">
    <source>
        <dbReference type="ARBA" id="ARBA00022989"/>
    </source>
</evidence>
<feature type="transmembrane region" description="Helical" evidence="6">
    <location>
        <begin position="241"/>
        <end position="264"/>
    </location>
</feature>
<dbReference type="PANTHER" id="PTHR34857">
    <property type="entry name" value="SLL0384 PROTEIN"/>
    <property type="match status" value="1"/>
</dbReference>
<dbReference type="Pfam" id="PF02361">
    <property type="entry name" value="CbiQ"/>
    <property type="match status" value="1"/>
</dbReference>
<feature type="transmembrane region" description="Helical" evidence="6">
    <location>
        <begin position="79"/>
        <end position="96"/>
    </location>
</feature>
<dbReference type="RefSeq" id="WP_015924693.1">
    <property type="nucleotide sequence ID" value="NC_011898.1"/>
</dbReference>
<evidence type="ECO:0000256" key="1">
    <source>
        <dbReference type="ARBA" id="ARBA00004651"/>
    </source>
</evidence>
<evidence type="ECO:0000256" key="3">
    <source>
        <dbReference type="ARBA" id="ARBA00022692"/>
    </source>
</evidence>
<feature type="transmembrane region" description="Helical" evidence="6">
    <location>
        <begin position="150"/>
        <end position="169"/>
    </location>
</feature>
<dbReference type="GO" id="GO:0043190">
    <property type="term" value="C:ATP-binding cassette (ABC) transporter complex"/>
    <property type="evidence" value="ECO:0007669"/>
    <property type="project" value="InterPro"/>
</dbReference>
<dbReference type="CDD" id="cd16914">
    <property type="entry name" value="EcfT"/>
    <property type="match status" value="1"/>
</dbReference>
<dbReference type="eggNOG" id="COG0619">
    <property type="taxonomic scope" value="Bacteria"/>
</dbReference>
<gene>
    <name evidence="7" type="ordered locus">Ccel_1183</name>
</gene>
<dbReference type="STRING" id="394503.Ccel_1183"/>
<dbReference type="KEGG" id="cce:Ccel_1183"/>
<evidence type="ECO:0000313" key="8">
    <source>
        <dbReference type="Proteomes" id="UP000001349"/>
    </source>
</evidence>
<protein>
    <submittedName>
        <fullName evidence="7">Cobalt ABC transporter, inner membrane subunit CbiQ</fullName>
    </submittedName>
</protein>
<feature type="transmembrane region" description="Helical" evidence="6">
    <location>
        <begin position="29"/>
        <end position="46"/>
    </location>
</feature>
<dbReference type="NCBIfam" id="TIGR02454">
    <property type="entry name" value="ECF_T_CbiQ"/>
    <property type="match status" value="1"/>
</dbReference>
<keyword evidence="2" id="KW-1003">Cell membrane</keyword>
<keyword evidence="5 6" id="KW-0472">Membrane</keyword>
<sequence length="265" mass="29768">MTDITGALYEIKHLDELSKRHNIVNNIHPLVKLIVTLAYIGILASFDRYQVAALIPFIMYPAVVLMICEIPVGKIIKRVLALEPFIIVAGILNPVLDRNIVHVGNITLSSGWLTLIALIIKSTLMVSAGFLLIATTGIDDIAGAMRMVRIPSIFVLMFLLTYRYIFVLIDEAERLYKGYSLRAPGQRGVKIKVWGSMLGQLLIRSFNRAQVIYQSMVLKGYNGRYDVSGHKGFKYTDGLYLLIWGVFLLTARLINIPMFIAGIFY</sequence>
<feature type="transmembrane region" description="Helical" evidence="6">
    <location>
        <begin position="52"/>
        <end position="72"/>
    </location>
</feature>
<evidence type="ECO:0000256" key="2">
    <source>
        <dbReference type="ARBA" id="ARBA00022475"/>
    </source>
</evidence>
<name>B8I040_RUMCH</name>
<dbReference type="InterPro" id="IPR012809">
    <property type="entry name" value="ECF_CbiQ"/>
</dbReference>
<keyword evidence="3 6" id="KW-0812">Transmembrane</keyword>
<dbReference type="EMBL" id="CP001348">
    <property type="protein sequence ID" value="ACL75540.1"/>
    <property type="molecule type" value="Genomic_DNA"/>
</dbReference>
<dbReference type="OrthoDB" id="8585740at2"/>
<keyword evidence="8" id="KW-1185">Reference proteome</keyword>
<dbReference type="HOGENOM" id="CLU_056469_1_2_9"/>
<organism evidence="7 8">
    <name type="scientific">Ruminiclostridium cellulolyticum (strain ATCC 35319 / DSM 5812 / JCM 6584 / H10)</name>
    <name type="common">Clostridium cellulolyticum</name>
    <dbReference type="NCBI Taxonomy" id="394503"/>
    <lineage>
        <taxon>Bacteria</taxon>
        <taxon>Bacillati</taxon>
        <taxon>Bacillota</taxon>
        <taxon>Clostridia</taxon>
        <taxon>Eubacteriales</taxon>
        <taxon>Oscillospiraceae</taxon>
        <taxon>Ruminiclostridium</taxon>
    </lineage>
</organism>
<dbReference type="GO" id="GO:0006824">
    <property type="term" value="P:cobalt ion transport"/>
    <property type="evidence" value="ECO:0007669"/>
    <property type="project" value="InterPro"/>
</dbReference>
<proteinExistence type="predicted"/>